<reference evidence="2" key="2">
    <citation type="submission" date="2022-01" db="EMBL/GenBank/DDBJ databases">
        <authorList>
            <person name="Yamashiro T."/>
            <person name="Shiraishi A."/>
            <person name="Satake H."/>
            <person name="Nakayama K."/>
        </authorList>
    </citation>
    <scope>NUCLEOTIDE SEQUENCE</scope>
</reference>
<evidence type="ECO:0000313" key="3">
    <source>
        <dbReference type="Proteomes" id="UP001151760"/>
    </source>
</evidence>
<comment type="caution">
    <text evidence="2">The sequence shown here is derived from an EMBL/GenBank/DDBJ whole genome shotgun (WGS) entry which is preliminary data.</text>
</comment>
<dbReference type="EMBL" id="BQNB010016768">
    <property type="protein sequence ID" value="GJT55574.1"/>
    <property type="molecule type" value="Genomic_DNA"/>
</dbReference>
<evidence type="ECO:0000313" key="2">
    <source>
        <dbReference type="EMBL" id="GJT55574.1"/>
    </source>
</evidence>
<feature type="region of interest" description="Disordered" evidence="1">
    <location>
        <begin position="1"/>
        <end position="30"/>
    </location>
</feature>
<reference evidence="2" key="1">
    <citation type="journal article" date="2022" name="Int. J. Mol. Sci.">
        <title>Draft Genome of Tanacetum Coccineum: Genomic Comparison of Closely Related Tanacetum-Family Plants.</title>
        <authorList>
            <person name="Yamashiro T."/>
            <person name="Shiraishi A."/>
            <person name="Nakayama K."/>
            <person name="Satake H."/>
        </authorList>
    </citation>
    <scope>NUCLEOTIDE SEQUENCE</scope>
</reference>
<dbReference type="Proteomes" id="UP001151760">
    <property type="component" value="Unassembled WGS sequence"/>
</dbReference>
<organism evidence="2 3">
    <name type="scientific">Tanacetum coccineum</name>
    <dbReference type="NCBI Taxonomy" id="301880"/>
    <lineage>
        <taxon>Eukaryota</taxon>
        <taxon>Viridiplantae</taxon>
        <taxon>Streptophyta</taxon>
        <taxon>Embryophyta</taxon>
        <taxon>Tracheophyta</taxon>
        <taxon>Spermatophyta</taxon>
        <taxon>Magnoliopsida</taxon>
        <taxon>eudicotyledons</taxon>
        <taxon>Gunneridae</taxon>
        <taxon>Pentapetalae</taxon>
        <taxon>asterids</taxon>
        <taxon>campanulids</taxon>
        <taxon>Asterales</taxon>
        <taxon>Asteraceae</taxon>
        <taxon>Asteroideae</taxon>
        <taxon>Anthemideae</taxon>
        <taxon>Anthemidinae</taxon>
        <taxon>Tanacetum</taxon>
    </lineage>
</organism>
<sequence>MNEKATDEDNSNKEKVLEAPDSTKVEFKQEGHKDSTIKILGRRLKMKATKKSKRQKTYSDLEEEEQLKAFLMIVPDEE</sequence>
<accession>A0ABQ5EXE1</accession>
<keyword evidence="3" id="KW-1185">Reference proteome</keyword>
<protein>
    <submittedName>
        <fullName evidence="2">Uncharacterized protein</fullName>
    </submittedName>
</protein>
<gene>
    <name evidence="2" type="ORF">Tco_0990628</name>
</gene>
<proteinExistence type="predicted"/>
<evidence type="ECO:0000256" key="1">
    <source>
        <dbReference type="SAM" id="MobiDB-lite"/>
    </source>
</evidence>
<name>A0ABQ5EXE1_9ASTR</name>